<feature type="chain" id="PRO_5002335915" evidence="2">
    <location>
        <begin position="21"/>
        <end position="184"/>
    </location>
</feature>
<proteinExistence type="predicted"/>
<dbReference type="AlphaFoldDB" id="A0A0D8XLE4"/>
<evidence type="ECO:0000256" key="1">
    <source>
        <dbReference type="SAM" id="Coils"/>
    </source>
</evidence>
<evidence type="ECO:0000313" key="4">
    <source>
        <dbReference type="Proteomes" id="UP000053766"/>
    </source>
</evidence>
<feature type="coiled-coil region" evidence="1">
    <location>
        <begin position="118"/>
        <end position="166"/>
    </location>
</feature>
<accession>A0A0D8XLE4</accession>
<dbReference type="Proteomes" id="UP000053766">
    <property type="component" value="Unassembled WGS sequence"/>
</dbReference>
<feature type="coiled-coil region" evidence="1">
    <location>
        <begin position="48"/>
        <end position="82"/>
    </location>
</feature>
<name>A0A0D8XLE4_DICVI</name>
<sequence>MIVFDINYLTLFCFLVSVNTCSKLVCVFDDRDGTQPENILIDILMAESQNDKNKIAVLCEEIEKLTREADEVLGEVTNYRKVYPEMIAQMKKLENREKFARLIEAPLKTNRPPEVINVEQLRNDITRDIDNIENMSEKRKALEVKLQQLRNEYHMWEQRCNRLLEAVNSEKYAPIDAFPKDFAL</sequence>
<feature type="signal peptide" evidence="2">
    <location>
        <begin position="1"/>
        <end position="20"/>
    </location>
</feature>
<evidence type="ECO:0000256" key="2">
    <source>
        <dbReference type="SAM" id="SignalP"/>
    </source>
</evidence>
<reference evidence="3 4" key="1">
    <citation type="submission" date="2013-11" db="EMBL/GenBank/DDBJ databases">
        <title>Draft genome of the bovine lungworm Dictyocaulus viviparus.</title>
        <authorList>
            <person name="Mitreva M."/>
        </authorList>
    </citation>
    <scope>NUCLEOTIDE SEQUENCE [LARGE SCALE GENOMIC DNA]</scope>
    <source>
        <strain evidence="3 4">HannoverDv2000</strain>
    </source>
</reference>
<keyword evidence="2" id="KW-0732">Signal</keyword>
<reference evidence="4" key="2">
    <citation type="journal article" date="2016" name="Sci. Rep.">
        <title>Dictyocaulus viviparus genome, variome and transcriptome elucidate lungworm biology and support future intervention.</title>
        <authorList>
            <person name="McNulty S.N."/>
            <person name="Strube C."/>
            <person name="Rosa B.A."/>
            <person name="Martin J.C."/>
            <person name="Tyagi R."/>
            <person name="Choi Y.J."/>
            <person name="Wang Q."/>
            <person name="Hallsworth Pepin K."/>
            <person name="Zhang X."/>
            <person name="Ozersky P."/>
            <person name="Wilson R.K."/>
            <person name="Sternberg P.W."/>
            <person name="Gasser R.B."/>
            <person name="Mitreva M."/>
        </authorList>
    </citation>
    <scope>NUCLEOTIDE SEQUENCE [LARGE SCALE GENOMIC DNA]</scope>
    <source>
        <strain evidence="4">HannoverDv2000</strain>
    </source>
</reference>
<dbReference type="OrthoDB" id="5862492at2759"/>
<dbReference type="EMBL" id="KN716584">
    <property type="protein sequence ID" value="KJH43186.1"/>
    <property type="molecule type" value="Genomic_DNA"/>
</dbReference>
<protein>
    <submittedName>
        <fullName evidence="3">Uncharacterized protein</fullName>
    </submittedName>
</protein>
<evidence type="ECO:0000313" key="3">
    <source>
        <dbReference type="EMBL" id="KJH43186.1"/>
    </source>
</evidence>
<keyword evidence="1" id="KW-0175">Coiled coil</keyword>
<organism evidence="3 4">
    <name type="scientific">Dictyocaulus viviparus</name>
    <name type="common">Bovine lungworm</name>
    <dbReference type="NCBI Taxonomy" id="29172"/>
    <lineage>
        <taxon>Eukaryota</taxon>
        <taxon>Metazoa</taxon>
        <taxon>Ecdysozoa</taxon>
        <taxon>Nematoda</taxon>
        <taxon>Chromadorea</taxon>
        <taxon>Rhabditida</taxon>
        <taxon>Rhabditina</taxon>
        <taxon>Rhabditomorpha</taxon>
        <taxon>Strongyloidea</taxon>
        <taxon>Metastrongylidae</taxon>
        <taxon>Dictyocaulus</taxon>
    </lineage>
</organism>
<keyword evidence="4" id="KW-1185">Reference proteome</keyword>
<gene>
    <name evidence="3" type="ORF">DICVIV_10811</name>
</gene>